<comment type="caution">
    <text evidence="1">The sequence shown here is derived from an EMBL/GenBank/DDBJ whole genome shotgun (WGS) entry which is preliminary data.</text>
</comment>
<sequence>MYGIHASRYNILDALCKMGMGYEAGDVVDTMRKQGSEPALDSPSGFSKTTNLKGNTHLRKWLVGKGFSADLCTWI</sequence>
<evidence type="ECO:0000313" key="1">
    <source>
        <dbReference type="EMBL" id="KAK8481243.1"/>
    </source>
</evidence>
<proteinExistence type="predicted"/>
<accession>A0ABR1ZL10</accession>
<reference evidence="1 2" key="1">
    <citation type="journal article" date="2024" name="G3 (Bethesda)">
        <title>Genome assembly of Hibiscus sabdariffa L. provides insights into metabolisms of medicinal natural products.</title>
        <authorList>
            <person name="Kim T."/>
        </authorList>
    </citation>
    <scope>NUCLEOTIDE SEQUENCE [LARGE SCALE GENOMIC DNA]</scope>
    <source>
        <strain evidence="1">TK-2024</strain>
        <tissue evidence="1">Old leaves</tissue>
    </source>
</reference>
<evidence type="ECO:0000313" key="2">
    <source>
        <dbReference type="Proteomes" id="UP001396334"/>
    </source>
</evidence>
<dbReference type="Proteomes" id="UP001396334">
    <property type="component" value="Unassembled WGS sequence"/>
</dbReference>
<name>A0ABR1ZL10_9ROSI</name>
<gene>
    <name evidence="1" type="ORF">V6N11_068408</name>
</gene>
<dbReference type="EMBL" id="JBBPBN010000930">
    <property type="protein sequence ID" value="KAK8481243.1"/>
    <property type="molecule type" value="Genomic_DNA"/>
</dbReference>
<protein>
    <recommendedName>
        <fullName evidence="3">Pentatricopeptide repeat-containing protein</fullName>
    </recommendedName>
</protein>
<evidence type="ECO:0008006" key="3">
    <source>
        <dbReference type="Google" id="ProtNLM"/>
    </source>
</evidence>
<organism evidence="1 2">
    <name type="scientific">Hibiscus sabdariffa</name>
    <name type="common">roselle</name>
    <dbReference type="NCBI Taxonomy" id="183260"/>
    <lineage>
        <taxon>Eukaryota</taxon>
        <taxon>Viridiplantae</taxon>
        <taxon>Streptophyta</taxon>
        <taxon>Embryophyta</taxon>
        <taxon>Tracheophyta</taxon>
        <taxon>Spermatophyta</taxon>
        <taxon>Magnoliopsida</taxon>
        <taxon>eudicotyledons</taxon>
        <taxon>Gunneridae</taxon>
        <taxon>Pentapetalae</taxon>
        <taxon>rosids</taxon>
        <taxon>malvids</taxon>
        <taxon>Malvales</taxon>
        <taxon>Malvaceae</taxon>
        <taxon>Malvoideae</taxon>
        <taxon>Hibiscus</taxon>
    </lineage>
</organism>
<keyword evidence="2" id="KW-1185">Reference proteome</keyword>